<feature type="transmembrane region" description="Helical" evidence="1">
    <location>
        <begin position="37"/>
        <end position="59"/>
    </location>
</feature>
<dbReference type="Proteomes" id="UP000309128">
    <property type="component" value="Unassembled WGS sequence"/>
</dbReference>
<dbReference type="OrthoDB" id="3540682at2"/>
<name>A0A5S4EY02_9ACTN</name>
<accession>A0A5S4EY02</accession>
<dbReference type="AlphaFoldDB" id="A0A5S4EY02"/>
<evidence type="ECO:0008006" key="4">
    <source>
        <dbReference type="Google" id="ProtNLM"/>
    </source>
</evidence>
<evidence type="ECO:0000313" key="2">
    <source>
        <dbReference type="EMBL" id="TMR08563.1"/>
    </source>
</evidence>
<keyword evidence="3" id="KW-1185">Reference proteome</keyword>
<protein>
    <recommendedName>
        <fullName evidence="4">DUF2690 domain-containing protein</fullName>
    </recommendedName>
</protein>
<evidence type="ECO:0000256" key="1">
    <source>
        <dbReference type="SAM" id="Phobius"/>
    </source>
</evidence>
<dbReference type="EMBL" id="VCKY01000284">
    <property type="protein sequence ID" value="TMR08563.1"/>
    <property type="molecule type" value="Genomic_DNA"/>
</dbReference>
<keyword evidence="1" id="KW-0472">Membrane</keyword>
<keyword evidence="1" id="KW-0812">Transmembrane</keyword>
<comment type="caution">
    <text evidence="2">The sequence shown here is derived from an EMBL/GenBank/DDBJ whole genome shotgun (WGS) entry which is preliminary data.</text>
</comment>
<evidence type="ECO:0000313" key="3">
    <source>
        <dbReference type="Proteomes" id="UP000309128"/>
    </source>
</evidence>
<keyword evidence="1" id="KW-1133">Transmembrane helix</keyword>
<organism evidence="2 3">
    <name type="scientific">Nonomuraea turkmeniaca</name>
    <dbReference type="NCBI Taxonomy" id="103838"/>
    <lineage>
        <taxon>Bacteria</taxon>
        <taxon>Bacillati</taxon>
        <taxon>Actinomycetota</taxon>
        <taxon>Actinomycetes</taxon>
        <taxon>Streptosporangiales</taxon>
        <taxon>Streptosporangiaceae</taxon>
        <taxon>Nonomuraea</taxon>
    </lineage>
</organism>
<gene>
    <name evidence="2" type="ORF">ETD86_47255</name>
</gene>
<sequence>MITVLLINEEESTLTTCQGRTAKRGWKKINVTTNRRLGAIALAVACAAVPLITFSTSAAQADTSSTTSVVGQTRCQNHIIGVVCATWLGGSPGGYDAAFTRNWAGTATVRFQLVCGPNTFYDHGWFSISQNQRRSFVFAVGNQGPCKVAVLDRAREGRMLSPMVYPL</sequence>
<reference evidence="2 3" key="1">
    <citation type="submission" date="2019-05" db="EMBL/GenBank/DDBJ databases">
        <title>Draft genome sequence of Nonomuraea turkmeniaca DSM 43926.</title>
        <authorList>
            <person name="Saricaoglu S."/>
            <person name="Isik K."/>
        </authorList>
    </citation>
    <scope>NUCLEOTIDE SEQUENCE [LARGE SCALE GENOMIC DNA]</scope>
    <source>
        <strain evidence="2 3">DSM 43926</strain>
    </source>
</reference>
<dbReference type="RefSeq" id="WP_138673162.1">
    <property type="nucleotide sequence ID" value="NZ_VCKY01000284.1"/>
</dbReference>
<proteinExistence type="predicted"/>